<dbReference type="Pfam" id="PF00078">
    <property type="entry name" value="RVT_1"/>
    <property type="match status" value="1"/>
</dbReference>
<feature type="domain" description="Reverse transcriptase" evidence="1">
    <location>
        <begin position="541"/>
        <end position="717"/>
    </location>
</feature>
<dbReference type="PROSITE" id="PS50878">
    <property type="entry name" value="RT_POL"/>
    <property type="match status" value="1"/>
</dbReference>
<sequence>MDTVELKNSGGKIVPHSDLRAGTNATKYSLKEKNKVRKRRIGTWNVRSLGICGKLENLKIEMERLKIDIIGISELKWTGKGDFWSEDYRIIFSGDDHRVTGVGFILNKEIGKKVVDVVQYNERIIAIKIETKPVDTFILQVYMQTSTHKDEEIEEIYEQINEVIEMTNEKTNLIVLGDWNAIVGESKEHGVAGAFGLGKRNERGHRLIEFCKERNLVITNTMFSQPIRRRYTWTMPGGRARYQIDYILVRNRYKNQVKKCKTYPGADINSDHNLVLMETNLSLKRKKPNESTKRKWCMDKLKNEEIRSDFNEELNNLLQEANSNKNQDNDKVEWEKLLRDTMTKAAEKHLKFTKEMPTKPWINNEIIDLIEKRRKYKNAVSEEGIAEYKKYRNLVNREAKKAKEEWLNNICKDIDSCLTKGLSDKAYKNIKRFFREFKDKTTILRGTDGKIITEGKKKLEVWKQYIEKLYGNDNINAGQWAIEEEDAEQENIGQPILKGEFETALNELKHNKATGIDNISGEMLKALEGQGKEILFKIIYDAYEKGLVPKDFEKCLMIALPKKKKSEKCEDHRTISLITHASKILTKIIHKRIEAKISVNLEEDQFGFRRNRGTREAILCLRMIMENMYRVNKPMYTAFIDLEKAFDNVNWEILFNIMKTINIDIKDRIIIHKLYLNEKAVITDKKADHGKKQILKKELDKGVTYHQHYLICTLKIL</sequence>
<dbReference type="Pfam" id="PF03372">
    <property type="entry name" value="Exo_endo_phos"/>
    <property type="match status" value="1"/>
</dbReference>
<dbReference type="InterPro" id="IPR005135">
    <property type="entry name" value="Endo/exonuclease/phosphatase"/>
</dbReference>
<dbReference type="CDD" id="cd09076">
    <property type="entry name" value="L1-EN"/>
    <property type="match status" value="1"/>
</dbReference>
<dbReference type="InterPro" id="IPR000477">
    <property type="entry name" value="RT_dom"/>
</dbReference>
<dbReference type="Gene3D" id="3.60.10.10">
    <property type="entry name" value="Endonuclease/exonuclease/phosphatase"/>
    <property type="match status" value="1"/>
</dbReference>
<dbReference type="SUPFAM" id="SSF56219">
    <property type="entry name" value="DNase I-like"/>
    <property type="match status" value="1"/>
</dbReference>
<keyword evidence="3" id="KW-1185">Reference proteome</keyword>
<gene>
    <name evidence="2" type="ORF">MEUPH1_LOCUS12487</name>
</gene>
<dbReference type="GO" id="GO:0003824">
    <property type="term" value="F:catalytic activity"/>
    <property type="evidence" value="ECO:0007669"/>
    <property type="project" value="InterPro"/>
</dbReference>
<dbReference type="PANTHER" id="PTHR19446">
    <property type="entry name" value="REVERSE TRANSCRIPTASES"/>
    <property type="match status" value="1"/>
</dbReference>
<dbReference type="InterPro" id="IPR036691">
    <property type="entry name" value="Endo/exonu/phosph_ase_sf"/>
</dbReference>
<evidence type="ECO:0000313" key="2">
    <source>
        <dbReference type="EMBL" id="CAI6356790.1"/>
    </source>
</evidence>
<name>A0AAV0WL38_9HEMI</name>
<evidence type="ECO:0000259" key="1">
    <source>
        <dbReference type="PROSITE" id="PS50878"/>
    </source>
</evidence>
<evidence type="ECO:0000313" key="3">
    <source>
        <dbReference type="Proteomes" id="UP001160148"/>
    </source>
</evidence>
<dbReference type="CDD" id="cd01650">
    <property type="entry name" value="RT_nLTR_like"/>
    <property type="match status" value="1"/>
</dbReference>
<proteinExistence type="predicted"/>
<reference evidence="2 3" key="1">
    <citation type="submission" date="2023-01" db="EMBL/GenBank/DDBJ databases">
        <authorList>
            <person name="Whitehead M."/>
        </authorList>
    </citation>
    <scope>NUCLEOTIDE SEQUENCE [LARGE SCALE GENOMIC DNA]</scope>
</reference>
<organism evidence="2 3">
    <name type="scientific">Macrosiphum euphorbiae</name>
    <name type="common">potato aphid</name>
    <dbReference type="NCBI Taxonomy" id="13131"/>
    <lineage>
        <taxon>Eukaryota</taxon>
        <taxon>Metazoa</taxon>
        <taxon>Ecdysozoa</taxon>
        <taxon>Arthropoda</taxon>
        <taxon>Hexapoda</taxon>
        <taxon>Insecta</taxon>
        <taxon>Pterygota</taxon>
        <taxon>Neoptera</taxon>
        <taxon>Paraneoptera</taxon>
        <taxon>Hemiptera</taxon>
        <taxon>Sternorrhyncha</taxon>
        <taxon>Aphidomorpha</taxon>
        <taxon>Aphidoidea</taxon>
        <taxon>Aphididae</taxon>
        <taxon>Macrosiphini</taxon>
        <taxon>Macrosiphum</taxon>
    </lineage>
</organism>
<accession>A0AAV0WL38</accession>
<comment type="caution">
    <text evidence="2">The sequence shown here is derived from an EMBL/GenBank/DDBJ whole genome shotgun (WGS) entry which is preliminary data.</text>
</comment>
<dbReference type="AlphaFoldDB" id="A0AAV0WL38"/>
<dbReference type="Proteomes" id="UP001160148">
    <property type="component" value="Unassembled WGS sequence"/>
</dbReference>
<dbReference type="EMBL" id="CARXXK010000002">
    <property type="protein sequence ID" value="CAI6356790.1"/>
    <property type="molecule type" value="Genomic_DNA"/>
</dbReference>
<protein>
    <recommendedName>
        <fullName evidence="1">Reverse transcriptase domain-containing protein</fullName>
    </recommendedName>
</protein>